<protein>
    <recommendedName>
        <fullName evidence="3">PKD-like family protein</fullName>
    </recommendedName>
</protein>
<dbReference type="OrthoDB" id="1095195at2"/>
<reference evidence="1 2" key="1">
    <citation type="submission" date="2018-08" db="EMBL/GenBank/DDBJ databases">
        <title>A genome reference for cultivated species of the human gut microbiota.</title>
        <authorList>
            <person name="Zou Y."/>
            <person name="Xue W."/>
            <person name="Luo G."/>
        </authorList>
    </citation>
    <scope>NUCLEOTIDE SEQUENCE [LARGE SCALE GENOMIC DNA]</scope>
    <source>
        <strain evidence="1 2">OF02-7</strain>
    </source>
</reference>
<dbReference type="Proteomes" id="UP000286063">
    <property type="component" value="Unassembled WGS sequence"/>
</dbReference>
<gene>
    <name evidence="1" type="ORF">DXA50_08685</name>
</gene>
<proteinExistence type="predicted"/>
<dbReference type="EMBL" id="QSCR01000012">
    <property type="protein sequence ID" value="RGY18252.1"/>
    <property type="molecule type" value="Genomic_DNA"/>
</dbReference>
<evidence type="ECO:0000313" key="2">
    <source>
        <dbReference type="Proteomes" id="UP000286063"/>
    </source>
</evidence>
<accession>A0A413INR7</accession>
<name>A0A413INR7_9BACT</name>
<dbReference type="RefSeq" id="WP_117775004.1">
    <property type="nucleotide sequence ID" value="NZ_CAUEFF010000011.1"/>
</dbReference>
<comment type="caution">
    <text evidence="1">The sequence shown here is derived from an EMBL/GenBank/DDBJ whole genome shotgun (WGS) entry which is preliminary data.</text>
</comment>
<evidence type="ECO:0000313" key="1">
    <source>
        <dbReference type="EMBL" id="RGY18252.1"/>
    </source>
</evidence>
<dbReference type="Pfam" id="PF16407">
    <property type="entry name" value="PKD_2"/>
    <property type="match status" value="1"/>
</dbReference>
<evidence type="ECO:0008006" key="3">
    <source>
        <dbReference type="Google" id="ProtNLM"/>
    </source>
</evidence>
<sequence>MKKYMFLLAILSIFQVGCYEDKGNYDYTTVDEVTIEGEYELVYRLKMGERLSIPITLELNGFDESQLEFKWEFAIQNKLNPEYHLLSTSKDFDEEITLAPANYDLRYSIMNTATGLTTYKRFNVEVTDAISKYTYLLLCKVPGTTNEYDLSSANEFSRIGEPLYNLYSKTNGKNIQNAKSLFYFATSSSPYYDNCLVLKNDGAEKLSPFDLTWVADQSELFFEPKASCDIEFLLTDKNFSQYFIVADGKLHFCTTRYTPYKFGVEKSLPDNSDYYISNYGYFYDYYGSKYVFLDRKGGRFLLWENGAMNLSIISSNQYYTIGELKDYYTLYMGQSCKKTLFALMKDQAGKVHKYDFGTDYTSGYPYKYVVLGHSVIPDEVELDKASAVYPHPNSENIFYAVKDKIWLLNTATNTRILFHDFKDPDVNVVEMHIKDAYAYMMFIALNKGDKGYVYRFWISSNGMPQDPAEGLFPLPKEDDMTVPYEAMGPYDEIVDMEYKSKTW</sequence>
<organism evidence="1 2">
    <name type="scientific">Butyricimonas virosa</name>
    <dbReference type="NCBI Taxonomy" id="544645"/>
    <lineage>
        <taxon>Bacteria</taxon>
        <taxon>Pseudomonadati</taxon>
        <taxon>Bacteroidota</taxon>
        <taxon>Bacteroidia</taxon>
        <taxon>Bacteroidales</taxon>
        <taxon>Odoribacteraceae</taxon>
        <taxon>Butyricimonas</taxon>
    </lineage>
</organism>
<dbReference type="AlphaFoldDB" id="A0A413INR7"/>
<dbReference type="InterPro" id="IPR032183">
    <property type="entry name" value="PKD-like"/>
</dbReference>